<feature type="transmembrane region" description="Helical" evidence="7">
    <location>
        <begin position="219"/>
        <end position="241"/>
    </location>
</feature>
<protein>
    <submittedName>
        <fullName evidence="9">Arabinose efflux permease family protein</fullName>
    </submittedName>
</protein>
<dbReference type="PANTHER" id="PTHR23501:SF191">
    <property type="entry name" value="VACUOLAR BASIC AMINO ACID TRANSPORTER 4"/>
    <property type="match status" value="1"/>
</dbReference>
<evidence type="ECO:0000256" key="3">
    <source>
        <dbReference type="ARBA" id="ARBA00022475"/>
    </source>
</evidence>
<feature type="transmembrane region" description="Helical" evidence="7">
    <location>
        <begin position="131"/>
        <end position="154"/>
    </location>
</feature>
<evidence type="ECO:0000256" key="1">
    <source>
        <dbReference type="ARBA" id="ARBA00004651"/>
    </source>
</evidence>
<dbReference type="PRINTS" id="PR01036">
    <property type="entry name" value="TCRTETB"/>
</dbReference>
<keyword evidence="5 7" id="KW-1133">Transmembrane helix</keyword>
<keyword evidence="6 7" id="KW-0472">Membrane</keyword>
<feature type="transmembrane region" description="Helical" evidence="7">
    <location>
        <begin position="39"/>
        <end position="60"/>
    </location>
</feature>
<evidence type="ECO:0000256" key="7">
    <source>
        <dbReference type="SAM" id="Phobius"/>
    </source>
</evidence>
<dbReference type="eggNOG" id="COG0477">
    <property type="taxonomic scope" value="Bacteria"/>
</dbReference>
<feature type="transmembrane region" description="Helical" evidence="7">
    <location>
        <begin position="72"/>
        <end position="92"/>
    </location>
</feature>
<feature type="transmembrane region" description="Helical" evidence="7">
    <location>
        <begin position="262"/>
        <end position="284"/>
    </location>
</feature>
<comment type="subcellular location">
    <subcellularLocation>
        <location evidence="1">Cell membrane</location>
        <topology evidence="1">Multi-pass membrane protein</topology>
    </subcellularLocation>
</comment>
<proteinExistence type="predicted"/>
<dbReference type="InterPro" id="IPR036259">
    <property type="entry name" value="MFS_trans_sf"/>
</dbReference>
<evidence type="ECO:0000259" key="8">
    <source>
        <dbReference type="PROSITE" id="PS50850"/>
    </source>
</evidence>
<dbReference type="Gene3D" id="1.20.1720.10">
    <property type="entry name" value="Multidrug resistance protein D"/>
    <property type="match status" value="1"/>
</dbReference>
<evidence type="ECO:0000313" key="9">
    <source>
        <dbReference type="EMBL" id="EHQ90559.1"/>
    </source>
</evidence>
<evidence type="ECO:0000256" key="4">
    <source>
        <dbReference type="ARBA" id="ARBA00022692"/>
    </source>
</evidence>
<dbReference type="STRING" id="768710.DesyoDRAFT_3554"/>
<dbReference type="OrthoDB" id="102502at2"/>
<reference evidence="9 10" key="1">
    <citation type="submission" date="2011-11" db="EMBL/GenBank/DDBJ databases">
        <title>The Noncontiguous Finished genome of Desulfosporosinus youngiae DSM 17734.</title>
        <authorList>
            <consortium name="US DOE Joint Genome Institute (JGI-PGF)"/>
            <person name="Lucas S."/>
            <person name="Han J."/>
            <person name="Lapidus A."/>
            <person name="Cheng J.-F."/>
            <person name="Goodwin L."/>
            <person name="Pitluck S."/>
            <person name="Peters L."/>
            <person name="Ovchinnikova G."/>
            <person name="Lu M."/>
            <person name="Land M.L."/>
            <person name="Hauser L."/>
            <person name="Pester M."/>
            <person name="Spring S."/>
            <person name="Ollivier B."/>
            <person name="Rattei T."/>
            <person name="Klenk H.-P."/>
            <person name="Wagner M."/>
            <person name="Loy A."/>
            <person name="Woyke T.J."/>
        </authorList>
    </citation>
    <scope>NUCLEOTIDE SEQUENCE [LARGE SCALE GENOMIC DNA]</scope>
    <source>
        <strain evidence="9 10">DSM 17734</strain>
    </source>
</reference>
<dbReference type="RefSeq" id="WP_007785007.1">
    <property type="nucleotide sequence ID" value="NZ_CM001441.1"/>
</dbReference>
<dbReference type="InterPro" id="IPR020846">
    <property type="entry name" value="MFS_dom"/>
</dbReference>
<dbReference type="Proteomes" id="UP000005104">
    <property type="component" value="Chromosome"/>
</dbReference>
<name>H5Y5H2_9FIRM</name>
<dbReference type="Pfam" id="PF07690">
    <property type="entry name" value="MFS_1"/>
    <property type="match status" value="1"/>
</dbReference>
<dbReference type="GO" id="GO:0005886">
    <property type="term" value="C:plasma membrane"/>
    <property type="evidence" value="ECO:0007669"/>
    <property type="project" value="UniProtKB-SubCell"/>
</dbReference>
<feature type="domain" description="Major facilitator superfamily (MFS) profile" evidence="8">
    <location>
        <begin position="8"/>
        <end position="481"/>
    </location>
</feature>
<dbReference type="HOGENOM" id="CLU_000960_2_5_9"/>
<feature type="transmembrane region" description="Helical" evidence="7">
    <location>
        <begin position="191"/>
        <end position="213"/>
    </location>
</feature>
<dbReference type="FunFam" id="1.20.1720.10:FF:000004">
    <property type="entry name" value="EmrB/QacA family drug resistance transporter"/>
    <property type="match status" value="1"/>
</dbReference>
<gene>
    <name evidence="9" type="ORF">DesyoDRAFT_3554</name>
</gene>
<evidence type="ECO:0000256" key="2">
    <source>
        <dbReference type="ARBA" id="ARBA00022448"/>
    </source>
</evidence>
<dbReference type="PROSITE" id="PS50850">
    <property type="entry name" value="MFS"/>
    <property type="match status" value="1"/>
</dbReference>
<feature type="transmembrane region" description="Helical" evidence="7">
    <location>
        <begin position="326"/>
        <end position="345"/>
    </location>
</feature>
<feature type="transmembrane region" description="Helical" evidence="7">
    <location>
        <begin position="457"/>
        <end position="476"/>
    </location>
</feature>
<sequence>MNWKRTNLVTAIMLVMFLAAVEGTIITMAMPTIAKELQGFELISLVFSVYLLTSAISTPIYGKLADLYGRKYVLSISILLFLAGSFLCGLSQSMVMLIAFRAVQGLGAGGIFTVSYTIIGDEFPLEERSKIQGGLSTVWGVATLVGPFLGGFLIDLLSWHWIFFINIPFGLVAVVLLQRSLQETFEKKKQSIDYGGIITLSLAVIALLSIFIFDQNSNSQAYPLFAGTAVTIAILMMLLFYKIEKKAKEPILPFGIFTKTSTIVNLLSFLIFAVLMGIDVYIPLYLQNVLGYRPTISGLAMLPMSVSWLIVSIILGKLLVKYGGKAVTVTANVVILIGALLLTTLGTASPILLVLIYCFVLGIGFGGASTVLTIIIQDSVDYHQRGSAVGANSLLRTLGQTIGISVFGNIFNSHITGYFINQGIEGVNSSNLYQPSPSDLALTSEQISLALNSSMHVLFIAFVIISGLSLILSMAMPGRKEKEANCGINPLQH</sequence>
<evidence type="ECO:0000256" key="5">
    <source>
        <dbReference type="ARBA" id="ARBA00022989"/>
    </source>
</evidence>
<keyword evidence="10" id="KW-1185">Reference proteome</keyword>
<dbReference type="CDD" id="cd17502">
    <property type="entry name" value="MFS_Azr1_MDR_like"/>
    <property type="match status" value="1"/>
</dbReference>
<feature type="transmembrane region" description="Helical" evidence="7">
    <location>
        <begin position="296"/>
        <end position="319"/>
    </location>
</feature>
<dbReference type="Gene3D" id="1.20.1250.20">
    <property type="entry name" value="MFS general substrate transporter like domains"/>
    <property type="match status" value="1"/>
</dbReference>
<keyword evidence="4 7" id="KW-0812">Transmembrane</keyword>
<dbReference type="SUPFAM" id="SSF103473">
    <property type="entry name" value="MFS general substrate transporter"/>
    <property type="match status" value="1"/>
</dbReference>
<keyword evidence="2" id="KW-0813">Transport</keyword>
<dbReference type="PANTHER" id="PTHR23501">
    <property type="entry name" value="MAJOR FACILITATOR SUPERFAMILY"/>
    <property type="match status" value="1"/>
</dbReference>
<keyword evidence="3" id="KW-1003">Cell membrane</keyword>
<dbReference type="AlphaFoldDB" id="H5Y5H2"/>
<feature type="transmembrane region" description="Helical" evidence="7">
    <location>
        <begin position="351"/>
        <end position="376"/>
    </location>
</feature>
<dbReference type="EMBL" id="CM001441">
    <property type="protein sequence ID" value="EHQ90559.1"/>
    <property type="molecule type" value="Genomic_DNA"/>
</dbReference>
<feature type="transmembrane region" description="Helical" evidence="7">
    <location>
        <begin position="98"/>
        <end position="119"/>
    </location>
</feature>
<dbReference type="InterPro" id="IPR011701">
    <property type="entry name" value="MFS"/>
</dbReference>
<feature type="transmembrane region" description="Helical" evidence="7">
    <location>
        <begin position="160"/>
        <end position="179"/>
    </location>
</feature>
<dbReference type="GO" id="GO:0022857">
    <property type="term" value="F:transmembrane transporter activity"/>
    <property type="evidence" value="ECO:0007669"/>
    <property type="project" value="InterPro"/>
</dbReference>
<evidence type="ECO:0000313" key="10">
    <source>
        <dbReference type="Proteomes" id="UP000005104"/>
    </source>
</evidence>
<accession>H5Y5H2</accession>
<evidence type="ECO:0000256" key="6">
    <source>
        <dbReference type="ARBA" id="ARBA00023136"/>
    </source>
</evidence>
<organism evidence="9 10">
    <name type="scientific">Desulfosporosinus youngiae DSM 17734</name>
    <dbReference type="NCBI Taxonomy" id="768710"/>
    <lineage>
        <taxon>Bacteria</taxon>
        <taxon>Bacillati</taxon>
        <taxon>Bacillota</taxon>
        <taxon>Clostridia</taxon>
        <taxon>Eubacteriales</taxon>
        <taxon>Desulfitobacteriaceae</taxon>
        <taxon>Desulfosporosinus</taxon>
    </lineage>
</organism>